<protein>
    <submittedName>
        <fullName evidence="3">Uncharacterized protein</fullName>
    </submittedName>
</protein>
<keyword evidence="1" id="KW-0175">Coiled coil</keyword>
<name>A0A5B8MWP0_9CHLO</name>
<dbReference type="Proteomes" id="UP000316726">
    <property type="component" value="Chromosome 15"/>
</dbReference>
<accession>A0A5B8MWP0</accession>
<keyword evidence="4" id="KW-1185">Reference proteome</keyword>
<dbReference type="EMBL" id="CP031048">
    <property type="protein sequence ID" value="QDZ24887.1"/>
    <property type="molecule type" value="Genomic_DNA"/>
</dbReference>
<sequence length="206" mass="23086">MSALAGTVGLAALGKGPEGLPQSKMLLDILKKLYKKNVELVKENQILKQQLSATKKRLIETESSQRNLGSGGDGAKQLKKSISKLQNSVKSRGDSKTRRSQGDVSSAGFLKEPLQKRTGSQVNAGKLMNELNFRLNQEQKQRDLEAAVYNAQIYEYEKKEVDWFVEKRYLKEKIASLEGEVHKRNALDDQIESCLALLCTKMKTEK</sequence>
<evidence type="ECO:0000313" key="3">
    <source>
        <dbReference type="EMBL" id="QDZ24887.1"/>
    </source>
</evidence>
<gene>
    <name evidence="3" type="ORF">A3770_15p74050</name>
</gene>
<feature type="coiled-coil region" evidence="1">
    <location>
        <begin position="30"/>
        <end position="57"/>
    </location>
</feature>
<feature type="compositionally biased region" description="Basic and acidic residues" evidence="2">
    <location>
        <begin position="91"/>
        <end position="101"/>
    </location>
</feature>
<evidence type="ECO:0000313" key="4">
    <source>
        <dbReference type="Proteomes" id="UP000316726"/>
    </source>
</evidence>
<organism evidence="3 4">
    <name type="scientific">Chloropicon primus</name>
    <dbReference type="NCBI Taxonomy" id="1764295"/>
    <lineage>
        <taxon>Eukaryota</taxon>
        <taxon>Viridiplantae</taxon>
        <taxon>Chlorophyta</taxon>
        <taxon>Chloropicophyceae</taxon>
        <taxon>Chloropicales</taxon>
        <taxon>Chloropicaceae</taxon>
        <taxon>Chloropicon</taxon>
    </lineage>
</organism>
<evidence type="ECO:0000256" key="1">
    <source>
        <dbReference type="SAM" id="Coils"/>
    </source>
</evidence>
<evidence type="ECO:0000256" key="2">
    <source>
        <dbReference type="SAM" id="MobiDB-lite"/>
    </source>
</evidence>
<feature type="region of interest" description="Disordered" evidence="2">
    <location>
        <begin position="84"/>
        <end position="110"/>
    </location>
</feature>
<reference evidence="3 4" key="1">
    <citation type="submission" date="2018-07" db="EMBL/GenBank/DDBJ databases">
        <title>The complete nuclear genome of the prasinophyte Chloropicon primus (CCMP1205).</title>
        <authorList>
            <person name="Pombert J.-F."/>
            <person name="Otis C."/>
            <person name="Turmel M."/>
            <person name="Lemieux C."/>
        </authorList>
    </citation>
    <scope>NUCLEOTIDE SEQUENCE [LARGE SCALE GENOMIC DNA]</scope>
    <source>
        <strain evidence="3 4">CCMP1205</strain>
    </source>
</reference>
<dbReference type="AlphaFoldDB" id="A0A5B8MWP0"/>
<proteinExistence type="predicted"/>
<dbReference type="OrthoDB" id="535555at2759"/>